<dbReference type="InterPro" id="IPR013783">
    <property type="entry name" value="Ig-like_fold"/>
</dbReference>
<dbReference type="Gene3D" id="2.60.40.10">
    <property type="entry name" value="Immunoglobulins"/>
    <property type="match status" value="3"/>
</dbReference>
<evidence type="ECO:0000313" key="2">
    <source>
        <dbReference type="EMBL" id="AKY04203.1"/>
    </source>
</evidence>
<evidence type="ECO:0000256" key="1">
    <source>
        <dbReference type="SAM" id="Phobius"/>
    </source>
</evidence>
<dbReference type="EMBL" id="KT322173">
    <property type="protein sequence ID" value="AKY04203.1"/>
    <property type="molecule type" value="Genomic_DNA"/>
</dbReference>
<dbReference type="PANTHER" id="PTHR35902">
    <property type="entry name" value="S-LAYER DOMAIN-LIKE PROTEIN-RELATED"/>
    <property type="match status" value="1"/>
</dbReference>
<keyword evidence="1" id="KW-0812">Transmembrane</keyword>
<sequence>MRQKILTSILVLFMITAGFAGPVVAAEEIVVGSPNITASAADVQFRASESATLSVTVNNDGQLTDGGRDEYENEVQTAQSVQIDIAEDQIDAPIEINTGTQTLGSLSDGQSETVDFALEIGRATPGTYQIPVEITYSHSRVIAYGQFEDTDRQNREQTVTEEITIRIEDRPEFDMSEDEANAVTAGDNGKIGFNLQNIGTETARDATVRLQTQTPGIFFGKQTSQSVDTSVFVSALEPDSSEQITVQMGAGPDVSAGTYTVTAIVEYEDENGITKQSDPLQAGVTIRQERTFELENVELTDFRVDEPEARIEATVVNRGPTPAQNAVVSVGGTETIAVTSGESAVGDLAVGDSAPVSFTLNIPGEAEPGSISLPFAVEYENEDGDVLQTTTPIRQSVTIQSEQDRFEVAGTETGVTPGGSATLAVTLRYTGSEPVSDANAKLFTSDPISSADDGAFLGAVEPGTTTTATFRVSASSDAIAKEYASSVEVRYDEADGDTRFTGSLPIGVPVSAGDSGGLPLMPIGVAAVIAVLGGGVVLYRRV</sequence>
<accession>A0A0K1YBC1</accession>
<protein>
    <submittedName>
        <fullName evidence="2">S-layer domain protein</fullName>
    </submittedName>
</protein>
<proteinExistence type="predicted"/>
<name>A0A0K1YBC1_9EURY</name>
<keyword evidence="1" id="KW-1133">Transmembrane helix</keyword>
<dbReference type="PANTHER" id="PTHR35902:SF3">
    <property type="entry name" value="NPCBM-ASSOCIATED, NEW3 DOMAIN OF ALPHA-GALACTOSIDASE"/>
    <property type="match status" value="1"/>
</dbReference>
<feature type="transmembrane region" description="Helical" evidence="1">
    <location>
        <begin position="520"/>
        <end position="539"/>
    </location>
</feature>
<organism evidence="2">
    <name type="scientific">uncultured haloarchaeon</name>
    <dbReference type="NCBI Taxonomy" id="160804"/>
    <lineage>
        <taxon>Archaea</taxon>
        <taxon>Methanobacteriati</taxon>
        <taxon>Methanobacteriota</taxon>
        <taxon>Stenosarchaea group</taxon>
        <taxon>Halobacteria</taxon>
        <taxon>Halobacteriales</taxon>
        <taxon>Halobacteriaceae</taxon>
        <taxon>environmental samples</taxon>
    </lineage>
</organism>
<dbReference type="AlphaFoldDB" id="A0A0K1YBC1"/>
<reference evidence="2" key="1">
    <citation type="journal article" date="2015" name="BMC Genomics">
        <title>Diversity of the cell-wall associated genomic island of the archaeon Haloquadratum walsbyi.</title>
        <authorList>
            <person name="Martin-Cuadrado A.B."/>
            <person name="Pasic L."/>
            <person name="Rodriguez-Valera F."/>
        </authorList>
    </citation>
    <scope>NUCLEOTIDE SEQUENCE</scope>
</reference>
<keyword evidence="1" id="KW-0472">Membrane</keyword>